<keyword evidence="4 5" id="KW-0472">Membrane</keyword>
<dbReference type="Gene3D" id="1.20.1250.20">
    <property type="entry name" value="MFS general substrate transporter like domains"/>
    <property type="match status" value="1"/>
</dbReference>
<comment type="subcellular location">
    <subcellularLocation>
        <location evidence="1">Membrane</location>
        <topology evidence="1">Multi-pass membrane protein</topology>
    </subcellularLocation>
</comment>
<gene>
    <name evidence="6" type="ORF">PSYICH_LOCUS1936</name>
</gene>
<proteinExistence type="predicted"/>
<reference evidence="6" key="1">
    <citation type="submission" date="2022-01" db="EMBL/GenBank/DDBJ databases">
        <authorList>
            <person name="King R."/>
        </authorList>
    </citation>
    <scope>NUCLEOTIDE SEQUENCE</scope>
</reference>
<dbReference type="OrthoDB" id="3026777at2759"/>
<dbReference type="InterPro" id="IPR011701">
    <property type="entry name" value="MFS"/>
</dbReference>
<evidence type="ECO:0000313" key="7">
    <source>
        <dbReference type="Proteomes" id="UP001153636"/>
    </source>
</evidence>
<keyword evidence="3 5" id="KW-1133">Transmembrane helix</keyword>
<keyword evidence="7" id="KW-1185">Reference proteome</keyword>
<feature type="transmembrane region" description="Helical" evidence="5">
    <location>
        <begin position="145"/>
        <end position="169"/>
    </location>
</feature>
<sequence length="463" mass="52677">MTVQDGWRYIDSEFEENIEKHNETGTNSKVEKSDNNLRKTLKKVAEILTVEPLVGIYQLAICLSKPALDNLELEKACRVNLRYNDTVCNAILTGHHRRYSEENNNIQVIIGKMHSWQQPVQSFMPLLLILFLGSYSDRHKLRKPFFIIPIIGDLLGNIGCIFCVLNMTSWPIEVQGVFQKIVPSFFGTQSLLTMSTTAYVADISSVESRTFRIGLTTLVISVVVPVANAISGILFLQIGYHGVLCLSSMMLVSALMYGMLWVKESTNPQKNKKINLFADVLSPKHALDTFKIIFKKTQELKNMRFLLLLVILHRSAFDGETNVLYLYVQNVFQWTPVDFTYFLTVNSTVTLIGAFMSVVTKLYRIVKRSYATKIVSTDDIGKTQSLLGIAEALAPALSVPVYNLLYMHTLKTFPASIFFFSIIIYFFCCLLILWMYLKNKNCINKKIDRQGDYKTAVIETTHM</sequence>
<accession>A0A9P0CIM4</accession>
<organism evidence="6 7">
    <name type="scientific">Psylliodes chrysocephalus</name>
    <dbReference type="NCBI Taxonomy" id="3402493"/>
    <lineage>
        <taxon>Eukaryota</taxon>
        <taxon>Metazoa</taxon>
        <taxon>Ecdysozoa</taxon>
        <taxon>Arthropoda</taxon>
        <taxon>Hexapoda</taxon>
        <taxon>Insecta</taxon>
        <taxon>Pterygota</taxon>
        <taxon>Neoptera</taxon>
        <taxon>Endopterygota</taxon>
        <taxon>Coleoptera</taxon>
        <taxon>Polyphaga</taxon>
        <taxon>Cucujiformia</taxon>
        <taxon>Chrysomeloidea</taxon>
        <taxon>Chrysomelidae</taxon>
        <taxon>Galerucinae</taxon>
        <taxon>Alticini</taxon>
        <taxon>Psylliodes</taxon>
    </lineage>
</organism>
<dbReference type="PANTHER" id="PTHR23507:SF1">
    <property type="entry name" value="FI18259P1-RELATED"/>
    <property type="match status" value="1"/>
</dbReference>
<dbReference type="Proteomes" id="UP001153636">
    <property type="component" value="Chromosome 10"/>
</dbReference>
<evidence type="ECO:0008006" key="8">
    <source>
        <dbReference type="Google" id="ProtNLM"/>
    </source>
</evidence>
<dbReference type="AlphaFoldDB" id="A0A9P0CIM4"/>
<dbReference type="InterPro" id="IPR036259">
    <property type="entry name" value="MFS_trans_sf"/>
</dbReference>
<evidence type="ECO:0000256" key="4">
    <source>
        <dbReference type="ARBA" id="ARBA00023136"/>
    </source>
</evidence>
<feature type="transmembrane region" description="Helical" evidence="5">
    <location>
        <begin position="339"/>
        <end position="363"/>
    </location>
</feature>
<feature type="transmembrane region" description="Helical" evidence="5">
    <location>
        <begin position="181"/>
        <end position="201"/>
    </location>
</feature>
<evidence type="ECO:0000313" key="6">
    <source>
        <dbReference type="EMBL" id="CAH1100540.1"/>
    </source>
</evidence>
<evidence type="ECO:0000256" key="1">
    <source>
        <dbReference type="ARBA" id="ARBA00004141"/>
    </source>
</evidence>
<feature type="transmembrane region" description="Helical" evidence="5">
    <location>
        <begin position="384"/>
        <end position="405"/>
    </location>
</feature>
<feature type="transmembrane region" description="Helical" evidence="5">
    <location>
        <begin position="417"/>
        <end position="437"/>
    </location>
</feature>
<dbReference type="EMBL" id="OV651822">
    <property type="protein sequence ID" value="CAH1100540.1"/>
    <property type="molecule type" value="Genomic_DNA"/>
</dbReference>
<feature type="transmembrane region" description="Helical" evidence="5">
    <location>
        <begin position="305"/>
        <end position="327"/>
    </location>
</feature>
<protein>
    <recommendedName>
        <fullName evidence="8">Solute carrier family 46 member 3</fullName>
    </recommendedName>
</protein>
<dbReference type="SUPFAM" id="SSF103473">
    <property type="entry name" value="MFS general substrate transporter"/>
    <property type="match status" value="1"/>
</dbReference>
<keyword evidence="2 5" id="KW-0812">Transmembrane</keyword>
<dbReference type="GO" id="GO:0016020">
    <property type="term" value="C:membrane"/>
    <property type="evidence" value="ECO:0007669"/>
    <property type="project" value="UniProtKB-SubCell"/>
</dbReference>
<evidence type="ECO:0000256" key="2">
    <source>
        <dbReference type="ARBA" id="ARBA00022692"/>
    </source>
</evidence>
<dbReference type="Pfam" id="PF07690">
    <property type="entry name" value="MFS_1"/>
    <property type="match status" value="1"/>
</dbReference>
<feature type="transmembrane region" description="Helical" evidence="5">
    <location>
        <begin position="213"/>
        <end position="234"/>
    </location>
</feature>
<feature type="transmembrane region" description="Helical" evidence="5">
    <location>
        <begin position="240"/>
        <end position="262"/>
    </location>
</feature>
<evidence type="ECO:0000256" key="5">
    <source>
        <dbReference type="SAM" id="Phobius"/>
    </source>
</evidence>
<evidence type="ECO:0000256" key="3">
    <source>
        <dbReference type="ARBA" id="ARBA00022989"/>
    </source>
</evidence>
<name>A0A9P0CIM4_9CUCU</name>
<dbReference type="GO" id="GO:0022857">
    <property type="term" value="F:transmembrane transporter activity"/>
    <property type="evidence" value="ECO:0007669"/>
    <property type="project" value="InterPro"/>
</dbReference>
<dbReference type="PANTHER" id="PTHR23507">
    <property type="entry name" value="ZGC:174356"/>
    <property type="match status" value="1"/>
</dbReference>